<dbReference type="CDD" id="cd16789">
    <property type="entry name" value="mRING-HC-C3HC5_MGRN1-like"/>
    <property type="match status" value="1"/>
</dbReference>
<dbReference type="InterPro" id="IPR045194">
    <property type="entry name" value="MGRN1/RNF157-like"/>
</dbReference>
<evidence type="ECO:0000256" key="3">
    <source>
        <dbReference type="SAM" id="MobiDB-lite"/>
    </source>
</evidence>
<dbReference type="SUPFAM" id="SSF57850">
    <property type="entry name" value="RING/U-box"/>
    <property type="match status" value="1"/>
</dbReference>
<dbReference type="SMART" id="SM00184">
    <property type="entry name" value="RING"/>
    <property type="match status" value="1"/>
</dbReference>
<proteinExistence type="inferred from homology"/>
<sequence length="506" mass="55975">MGNSHRKERRHGAGTGSEATTGGGARQGHVRRGGPAADRGTSSDATTGGARQRSSTQPVRQQRRAASPSRAPPQRPAVQRYTPGTNSSGTAAPRPAAAPQWVMPHNYQQQQPVTGADLQESVSIKNHANLNKQTLSLVPARDGRFRIRFQADCRLEAEVRIYLATRELPNPGDAGVRFEPQHPRFANAVLPPHKLPAENNCTYTSPSINVRNYWKYLKYRLHQPHDYPVVISMTYAIPDADWAVIQEGIKDKEKKEDKDKEEDNEKAPERREQSQFTYAEVVRTAHEDKPTEYNLKVLKQRLQIGNDLYDLEDIYGMPADDKTQNVDGDQPVTGTLAGVTDGTDDLDEGEECVICLAAPRTTLVMPCRHMCLCSECAGMLRQRTNKCPICRTVAERFLTLKKENKDGEKKESDSESDDEKVDFTEKPPEPTVGGSRTRSASAAPIATTSGSTVDPDRERQKRSPNPGNRNGPSASNSGVSGSRPSRHQRTQSGTASRTVNREIERY</sequence>
<feature type="region of interest" description="Disordered" evidence="3">
    <location>
        <begin position="1"/>
        <end position="96"/>
    </location>
</feature>
<dbReference type="InterPro" id="IPR001841">
    <property type="entry name" value="Znf_RING"/>
</dbReference>
<dbReference type="Pfam" id="PF13920">
    <property type="entry name" value="zf-C3HC4_3"/>
    <property type="match status" value="1"/>
</dbReference>
<feature type="domain" description="RING-type" evidence="4">
    <location>
        <begin position="352"/>
        <end position="391"/>
    </location>
</feature>
<dbReference type="AlphaFoldDB" id="A0A7S1N503"/>
<feature type="region of interest" description="Disordered" evidence="3">
    <location>
        <begin position="404"/>
        <end position="506"/>
    </location>
</feature>
<reference evidence="5" key="1">
    <citation type="submission" date="2021-01" db="EMBL/GenBank/DDBJ databases">
        <authorList>
            <person name="Corre E."/>
            <person name="Pelletier E."/>
            <person name="Niang G."/>
            <person name="Scheremetjew M."/>
            <person name="Finn R."/>
            <person name="Kale V."/>
            <person name="Holt S."/>
            <person name="Cochrane G."/>
            <person name="Meng A."/>
            <person name="Brown T."/>
            <person name="Cohen L."/>
        </authorList>
    </citation>
    <scope>NUCLEOTIDE SEQUENCE</scope>
    <source>
        <strain evidence="5">NIES-381</strain>
    </source>
</reference>
<gene>
    <name evidence="5" type="ORF">EGYM00392_LOCUS8683</name>
</gene>
<evidence type="ECO:0000256" key="1">
    <source>
        <dbReference type="ARBA" id="ARBA00025721"/>
    </source>
</evidence>
<dbReference type="PANTHER" id="PTHR22996:SF0">
    <property type="entry name" value="RE60872P-RELATED"/>
    <property type="match status" value="1"/>
</dbReference>
<name>A0A7S1N503_9EUGL</name>
<dbReference type="InterPro" id="IPR013083">
    <property type="entry name" value="Znf_RING/FYVE/PHD"/>
</dbReference>
<feature type="compositionally biased region" description="Basic and acidic residues" evidence="3">
    <location>
        <begin position="404"/>
        <end position="413"/>
    </location>
</feature>
<dbReference type="GO" id="GO:0016567">
    <property type="term" value="P:protein ubiquitination"/>
    <property type="evidence" value="ECO:0007669"/>
    <property type="project" value="TreeGrafter"/>
</dbReference>
<keyword evidence="2" id="KW-0863">Zinc-finger</keyword>
<dbReference type="Gene3D" id="3.30.40.10">
    <property type="entry name" value="Zinc/RING finger domain, C3HC4 (zinc finger)"/>
    <property type="match status" value="1"/>
</dbReference>
<evidence type="ECO:0000256" key="2">
    <source>
        <dbReference type="PROSITE-ProRule" id="PRU00175"/>
    </source>
</evidence>
<feature type="region of interest" description="Disordered" evidence="3">
    <location>
        <begin position="252"/>
        <end position="274"/>
    </location>
</feature>
<accession>A0A7S1N503</accession>
<dbReference type="GO" id="GO:0061630">
    <property type="term" value="F:ubiquitin protein ligase activity"/>
    <property type="evidence" value="ECO:0007669"/>
    <property type="project" value="UniProtKB-EC"/>
</dbReference>
<feature type="compositionally biased region" description="Basic residues" evidence="3">
    <location>
        <begin position="1"/>
        <end position="12"/>
    </location>
</feature>
<organism evidence="5">
    <name type="scientific">Eutreptiella gymnastica</name>
    <dbReference type="NCBI Taxonomy" id="73025"/>
    <lineage>
        <taxon>Eukaryota</taxon>
        <taxon>Discoba</taxon>
        <taxon>Euglenozoa</taxon>
        <taxon>Euglenida</taxon>
        <taxon>Spirocuta</taxon>
        <taxon>Euglenophyceae</taxon>
        <taxon>Eutreptiales</taxon>
        <taxon>Eutreptiaceae</taxon>
        <taxon>Eutreptiella</taxon>
    </lineage>
</organism>
<keyword evidence="2" id="KW-0479">Metal-binding</keyword>
<dbReference type="EMBL" id="HBGA01022608">
    <property type="protein sequence ID" value="CAD8997617.1"/>
    <property type="molecule type" value="Transcribed_RNA"/>
</dbReference>
<evidence type="ECO:0000313" key="5">
    <source>
        <dbReference type="EMBL" id="CAD8997617.1"/>
    </source>
</evidence>
<feature type="compositionally biased region" description="Polar residues" evidence="3">
    <location>
        <begin position="434"/>
        <end position="452"/>
    </location>
</feature>
<keyword evidence="2" id="KW-0862">Zinc</keyword>
<feature type="compositionally biased region" description="Polar residues" evidence="3">
    <location>
        <begin position="463"/>
        <end position="483"/>
    </location>
</feature>
<dbReference type="GO" id="GO:0008270">
    <property type="term" value="F:zinc ion binding"/>
    <property type="evidence" value="ECO:0007669"/>
    <property type="project" value="UniProtKB-KW"/>
</dbReference>
<dbReference type="InterPro" id="IPR045195">
    <property type="entry name" value="LOG2-like_mRING_C3HC5"/>
</dbReference>
<protein>
    <recommendedName>
        <fullName evidence="4">RING-type domain-containing protein</fullName>
    </recommendedName>
</protein>
<dbReference type="PANTHER" id="PTHR22996">
    <property type="entry name" value="MAHOGUNIN"/>
    <property type="match status" value="1"/>
</dbReference>
<evidence type="ECO:0000259" key="4">
    <source>
        <dbReference type="PROSITE" id="PS50089"/>
    </source>
</evidence>
<comment type="similarity">
    <text evidence="1">Belongs to the RING-type zinc finger family. LOG2 subfamily.</text>
</comment>
<feature type="compositionally biased region" description="Basic and acidic residues" evidence="3">
    <location>
        <begin position="252"/>
        <end position="273"/>
    </location>
</feature>
<dbReference type="PROSITE" id="PS50089">
    <property type="entry name" value="ZF_RING_2"/>
    <property type="match status" value="1"/>
</dbReference>